<proteinExistence type="predicted"/>
<dbReference type="EMBL" id="JBJUIK010000006">
    <property type="protein sequence ID" value="KAL3525244.1"/>
    <property type="molecule type" value="Genomic_DNA"/>
</dbReference>
<reference evidence="2 3" key="1">
    <citation type="submission" date="2024-11" db="EMBL/GenBank/DDBJ databases">
        <title>A near-complete genome assembly of Cinchona calisaya.</title>
        <authorList>
            <person name="Lian D.C."/>
            <person name="Zhao X.W."/>
            <person name="Wei L."/>
        </authorList>
    </citation>
    <scope>NUCLEOTIDE SEQUENCE [LARGE SCALE GENOMIC DNA]</scope>
    <source>
        <tissue evidence="2">Nenye</tissue>
    </source>
</reference>
<dbReference type="PANTHER" id="PTHR47718:SF13">
    <property type="entry name" value="OS09G0290500 PROTEIN"/>
    <property type="match status" value="1"/>
</dbReference>
<dbReference type="InterPro" id="IPR004330">
    <property type="entry name" value="FAR1_DNA_bnd_dom"/>
</dbReference>
<evidence type="ECO:0000313" key="2">
    <source>
        <dbReference type="EMBL" id="KAL3525244.1"/>
    </source>
</evidence>
<evidence type="ECO:0000313" key="3">
    <source>
        <dbReference type="Proteomes" id="UP001630127"/>
    </source>
</evidence>
<keyword evidence="3" id="KW-1185">Reference proteome</keyword>
<evidence type="ECO:0000259" key="1">
    <source>
        <dbReference type="Pfam" id="PF03101"/>
    </source>
</evidence>
<protein>
    <recommendedName>
        <fullName evidence="1">FAR1 domain-containing protein</fullName>
    </recommendedName>
</protein>
<gene>
    <name evidence="2" type="ORF">ACH5RR_013616</name>
</gene>
<name>A0ABD3A1X5_9GENT</name>
<comment type="caution">
    <text evidence="2">The sequence shown here is derived from an EMBL/GenBank/DDBJ whole genome shotgun (WGS) entry which is preliminary data.</text>
</comment>
<dbReference type="Proteomes" id="UP001630127">
    <property type="component" value="Unassembled WGS sequence"/>
</dbReference>
<feature type="domain" description="FAR1" evidence="1">
    <location>
        <begin position="2"/>
        <end position="38"/>
    </location>
</feature>
<sequence length="121" mass="13960">MPRDQTREGCRALAYVSKKEEGKWIFTRIVLEHNHELASPYSKKFLLSKRKRTEAQRNLIDVLDESGVCPSKIVSVLATQAGGVEKLNLTDHDVCNYLSTKRQKQLKKGDAQLMLQYFHKR</sequence>
<dbReference type="AlphaFoldDB" id="A0ABD3A1X5"/>
<accession>A0ABD3A1X5</accession>
<organism evidence="2 3">
    <name type="scientific">Cinchona calisaya</name>
    <dbReference type="NCBI Taxonomy" id="153742"/>
    <lineage>
        <taxon>Eukaryota</taxon>
        <taxon>Viridiplantae</taxon>
        <taxon>Streptophyta</taxon>
        <taxon>Embryophyta</taxon>
        <taxon>Tracheophyta</taxon>
        <taxon>Spermatophyta</taxon>
        <taxon>Magnoliopsida</taxon>
        <taxon>eudicotyledons</taxon>
        <taxon>Gunneridae</taxon>
        <taxon>Pentapetalae</taxon>
        <taxon>asterids</taxon>
        <taxon>lamiids</taxon>
        <taxon>Gentianales</taxon>
        <taxon>Rubiaceae</taxon>
        <taxon>Cinchonoideae</taxon>
        <taxon>Cinchoneae</taxon>
        <taxon>Cinchona</taxon>
    </lineage>
</organism>
<dbReference type="Pfam" id="PF03101">
    <property type="entry name" value="FAR1"/>
    <property type="match status" value="1"/>
</dbReference>
<dbReference type="PANTHER" id="PTHR47718">
    <property type="entry name" value="OS01G0519700 PROTEIN"/>
    <property type="match status" value="1"/>
</dbReference>